<dbReference type="GeneID" id="9807246"/>
<keyword evidence="8" id="KW-1185">Reference proteome</keyword>
<dbReference type="RefSeq" id="XP_003105866.2">
    <property type="nucleotide sequence ID" value="XM_003105818.2"/>
</dbReference>
<dbReference type="KEGG" id="crq:GCK72_017017"/>
<reference evidence="7" key="1">
    <citation type="submission" date="2007-07" db="EMBL/GenBank/DDBJ databases">
        <title>PCAP assembly of the Caenorhabditis remanei genome.</title>
        <authorList>
            <consortium name="The Caenorhabditis remanei Sequencing Consortium"/>
            <person name="Wilson R.K."/>
        </authorList>
    </citation>
    <scope>NUCLEOTIDE SEQUENCE [LARGE SCALE GENOMIC DNA]</scope>
    <source>
        <strain evidence="7">PB4641</strain>
    </source>
</reference>
<dbReference type="InterPro" id="IPR021627">
    <property type="entry name" value="Mediator_Med27"/>
</dbReference>
<keyword evidence="5" id="KW-0539">Nucleus</keyword>
<evidence type="ECO:0000256" key="6">
    <source>
        <dbReference type="SAM" id="MobiDB-lite"/>
    </source>
</evidence>
<feature type="compositionally biased region" description="Polar residues" evidence="6">
    <location>
        <begin position="61"/>
        <end position="76"/>
    </location>
</feature>
<dbReference type="OMA" id="KFKRISH"/>
<dbReference type="HOGENOM" id="CLU_050748_0_0_1"/>
<dbReference type="STRING" id="31234.E3MD75"/>
<accession>E3MD75</accession>
<feature type="region of interest" description="Disordered" evidence="6">
    <location>
        <begin position="35"/>
        <end position="105"/>
    </location>
</feature>
<dbReference type="EMBL" id="DS268436">
    <property type="protein sequence ID" value="EFO98874.1"/>
    <property type="molecule type" value="Genomic_DNA"/>
</dbReference>
<evidence type="ECO:0000256" key="4">
    <source>
        <dbReference type="ARBA" id="ARBA00023163"/>
    </source>
</evidence>
<comment type="subcellular location">
    <subcellularLocation>
        <location evidence="1">Nucleus</location>
    </subcellularLocation>
</comment>
<dbReference type="OrthoDB" id="5796245at2759"/>
<keyword evidence="4" id="KW-0804">Transcription</keyword>
<dbReference type="Proteomes" id="UP000008281">
    <property type="component" value="Unassembled WGS sequence"/>
</dbReference>
<evidence type="ECO:0000313" key="8">
    <source>
        <dbReference type="Proteomes" id="UP000008281"/>
    </source>
</evidence>
<dbReference type="CTD" id="9807246"/>
<dbReference type="Pfam" id="PF11571">
    <property type="entry name" value="Med27"/>
    <property type="match status" value="1"/>
</dbReference>
<proteinExistence type="inferred from homology"/>
<dbReference type="FunCoup" id="E3MD75">
    <property type="interactions" value="1"/>
</dbReference>
<dbReference type="AlphaFoldDB" id="E3MD75"/>
<sequence length="445" mass="49461">MMGRMIDLDQIRLKPPLVNKVDGRARILRPLRLAAMQSNQQPTTSSASGASGAQRLPPPSSTSSASVGTIPHSQSMPVLGQARGAPGAPSGAAPAASGAPGATPAAAAPSRAALTLPSNTTDKGAVPILNWAESMRIRLNKLRTKSQKAMDEALRENQTEEEMSRTRDALSEVAGVYNEMFRASNMKCRLNAVFDKRGMYKVVEAAIHTHELRDPHCNGLFDRMQQSMDERTAIERNILAVTDTFKQNPVSSPRGSRLSAPPPIKFGKHFEEANKGLVLAMDAVFNRTRGDAMSWKFKRISHRSFRNSKTLVEVQYCTRRPATEKEFVSCMKALLVLNFGILEDLILGGEDESLYDTESIYQSKRKVYREFTKSAREIILCSPVTKFTVPTNVAQVNNYIQMYVNCFSNKCHYCKKYLRNFMPPTMVVRESFIYCHKLCLLSQVS</sequence>
<evidence type="ECO:0000256" key="3">
    <source>
        <dbReference type="ARBA" id="ARBA00023015"/>
    </source>
</evidence>
<comment type="similarity">
    <text evidence="2">Belongs to the Mediator complex subunit 27 family.</text>
</comment>
<evidence type="ECO:0000313" key="7">
    <source>
        <dbReference type="EMBL" id="EFO98874.1"/>
    </source>
</evidence>
<organism evidence="8">
    <name type="scientific">Caenorhabditis remanei</name>
    <name type="common">Caenorhabditis vulgaris</name>
    <dbReference type="NCBI Taxonomy" id="31234"/>
    <lineage>
        <taxon>Eukaryota</taxon>
        <taxon>Metazoa</taxon>
        <taxon>Ecdysozoa</taxon>
        <taxon>Nematoda</taxon>
        <taxon>Chromadorea</taxon>
        <taxon>Rhabditida</taxon>
        <taxon>Rhabditina</taxon>
        <taxon>Rhabditomorpha</taxon>
        <taxon>Rhabditoidea</taxon>
        <taxon>Rhabditidae</taxon>
        <taxon>Peloderinae</taxon>
        <taxon>Caenorhabditis</taxon>
    </lineage>
</organism>
<dbReference type="GO" id="GO:0016592">
    <property type="term" value="C:mediator complex"/>
    <property type="evidence" value="ECO:0007669"/>
    <property type="project" value="InterPro"/>
</dbReference>
<feature type="compositionally biased region" description="Low complexity" evidence="6">
    <location>
        <begin position="82"/>
        <end position="105"/>
    </location>
</feature>
<evidence type="ECO:0000256" key="1">
    <source>
        <dbReference type="ARBA" id="ARBA00004123"/>
    </source>
</evidence>
<protein>
    <submittedName>
        <fullName evidence="7">CRE-MDT-27 protein</fullName>
    </submittedName>
</protein>
<dbReference type="eggNOG" id="ENOG502RVSY">
    <property type="taxonomic scope" value="Eukaryota"/>
</dbReference>
<evidence type="ECO:0000256" key="2">
    <source>
        <dbReference type="ARBA" id="ARBA00008048"/>
    </source>
</evidence>
<name>E3MD75_CAERE</name>
<evidence type="ECO:0000256" key="5">
    <source>
        <dbReference type="ARBA" id="ARBA00023242"/>
    </source>
</evidence>
<gene>
    <name evidence="7" type="primary">Cre-mdt-27</name>
    <name evidence="7" type="ORF">CRE_19700</name>
</gene>
<dbReference type="InParanoid" id="E3MD75"/>
<keyword evidence="3" id="KW-0805">Transcription regulation</keyword>